<feature type="transmembrane region" description="Helical" evidence="1">
    <location>
        <begin position="86"/>
        <end position="105"/>
    </location>
</feature>
<name>A0A2U1K6M1_9BACI</name>
<organism evidence="2 3">
    <name type="scientific">Pueribacillus theae</name>
    <dbReference type="NCBI Taxonomy" id="2171751"/>
    <lineage>
        <taxon>Bacteria</taxon>
        <taxon>Bacillati</taxon>
        <taxon>Bacillota</taxon>
        <taxon>Bacilli</taxon>
        <taxon>Bacillales</taxon>
        <taxon>Bacillaceae</taxon>
        <taxon>Pueribacillus</taxon>
    </lineage>
</organism>
<dbReference type="OrthoDB" id="354989at2"/>
<gene>
    <name evidence="2" type="ORF">DCC39_04020</name>
</gene>
<feature type="transmembrane region" description="Helical" evidence="1">
    <location>
        <begin position="59"/>
        <end position="77"/>
    </location>
</feature>
<feature type="transmembrane region" description="Helical" evidence="1">
    <location>
        <begin position="379"/>
        <end position="399"/>
    </location>
</feature>
<keyword evidence="1" id="KW-0812">Transmembrane</keyword>
<feature type="transmembrane region" description="Helical" evidence="1">
    <location>
        <begin position="200"/>
        <end position="223"/>
    </location>
</feature>
<feature type="transmembrane region" description="Helical" evidence="1">
    <location>
        <begin position="168"/>
        <end position="188"/>
    </location>
</feature>
<dbReference type="AlphaFoldDB" id="A0A2U1K6M1"/>
<evidence type="ECO:0008006" key="4">
    <source>
        <dbReference type="Google" id="ProtNLM"/>
    </source>
</evidence>
<protein>
    <recommendedName>
        <fullName evidence="4">Permease</fullName>
    </recommendedName>
</protein>
<feature type="transmembrane region" description="Helical" evidence="1">
    <location>
        <begin position="111"/>
        <end position="131"/>
    </location>
</feature>
<evidence type="ECO:0000313" key="3">
    <source>
        <dbReference type="Proteomes" id="UP000245998"/>
    </source>
</evidence>
<keyword evidence="1" id="KW-0472">Membrane</keyword>
<dbReference type="RefSeq" id="WP_116553600.1">
    <property type="nucleotide sequence ID" value="NZ_QCZG01000005.1"/>
</dbReference>
<feature type="transmembrane region" description="Helical" evidence="1">
    <location>
        <begin position="411"/>
        <end position="439"/>
    </location>
</feature>
<keyword evidence="1" id="KW-1133">Transmembrane helix</keyword>
<dbReference type="Proteomes" id="UP000245998">
    <property type="component" value="Unassembled WGS sequence"/>
</dbReference>
<feature type="transmembrane region" description="Helical" evidence="1">
    <location>
        <begin position="351"/>
        <end position="372"/>
    </location>
</feature>
<accession>A0A2U1K6M1</accession>
<comment type="caution">
    <text evidence="2">The sequence shown here is derived from an EMBL/GenBank/DDBJ whole genome shotgun (WGS) entry which is preliminary data.</text>
</comment>
<evidence type="ECO:0000313" key="2">
    <source>
        <dbReference type="EMBL" id="PWA12819.1"/>
    </source>
</evidence>
<sequence>MAIYKRRPDGEEQPSTLGPLKVRLPFVHYKFEFPDWIQGAILCVVPMSITAIMLDVLGIPFEIAIAFVIINNFLYLLHTHFGDPSVVGWITAGIPLYVGFLSGFPEGEARIHALIALQAMVALIFLLMGLFRGADYLVKKVPLSLKAGILFGAGFAAVFGEFKDEGRVWSMPITILVGAALGFFMMFSKSAAPLRERYSFFRFVAQYGIAIPFAFAYLFGILIGEVSAPKIEWNIVPIPIGEILSNYSIFGIGLPPASYFLQALPLAIAAYIIAFGDILVVSSLLKRADEVRKDEKIVFSPARNSIIVSIRNFFQAIFMPFLGLSGPQWTAGQALVTTRYMNNPRKVVDSYWGGATGIFWGMSFALLLGPVVTLFQPGVAVGMTLTMLIQGYLCGYLAMELLKDTSTLEKGIAVIIGAVLVAKGATWGLGVGLVLWLLLEYDWTKKKGKDQDHKSIA</sequence>
<keyword evidence="3" id="KW-1185">Reference proteome</keyword>
<evidence type="ECO:0000256" key="1">
    <source>
        <dbReference type="SAM" id="Phobius"/>
    </source>
</evidence>
<feature type="transmembrane region" description="Helical" evidence="1">
    <location>
        <begin position="263"/>
        <end position="285"/>
    </location>
</feature>
<reference evidence="2 3" key="1">
    <citation type="submission" date="2018-04" db="EMBL/GenBank/DDBJ databases">
        <title>Camelliibacillus theae gen. nov., sp. nov., isolated from Pu'er tea.</title>
        <authorList>
            <person name="Niu L."/>
        </authorList>
    </citation>
    <scope>NUCLEOTIDE SEQUENCE [LARGE SCALE GENOMIC DNA]</scope>
    <source>
        <strain evidence="2 3">T8</strain>
    </source>
</reference>
<proteinExistence type="predicted"/>
<feature type="transmembrane region" description="Helical" evidence="1">
    <location>
        <begin position="143"/>
        <end position="162"/>
    </location>
</feature>
<feature type="transmembrane region" description="Helical" evidence="1">
    <location>
        <begin position="306"/>
        <end position="331"/>
    </location>
</feature>
<dbReference type="EMBL" id="QCZG01000005">
    <property type="protein sequence ID" value="PWA12819.1"/>
    <property type="molecule type" value="Genomic_DNA"/>
</dbReference>